<dbReference type="GO" id="GO:0016042">
    <property type="term" value="P:lipid catabolic process"/>
    <property type="evidence" value="ECO:0007669"/>
    <property type="project" value="UniProtKB-KW"/>
</dbReference>
<comment type="caution">
    <text evidence="4">The sequence shown here is derived from an EMBL/GenBank/DDBJ whole genome shotgun (WGS) entry which is preliminary data.</text>
</comment>
<keyword evidence="3" id="KW-0442">Lipid degradation</keyword>
<dbReference type="Proteomes" id="UP000652761">
    <property type="component" value="Unassembled WGS sequence"/>
</dbReference>
<dbReference type="Gene3D" id="3.40.50.1110">
    <property type="entry name" value="SGNH hydrolase"/>
    <property type="match status" value="1"/>
</dbReference>
<reference evidence="4" key="1">
    <citation type="submission" date="2017-07" db="EMBL/GenBank/DDBJ databases">
        <title>Taro Niue Genome Assembly and Annotation.</title>
        <authorList>
            <person name="Atibalentja N."/>
            <person name="Keating K."/>
            <person name="Fields C.J."/>
        </authorList>
    </citation>
    <scope>NUCLEOTIDE SEQUENCE</scope>
    <source>
        <strain evidence="4">Niue_2</strain>
        <tissue evidence="4">Leaf</tissue>
    </source>
</reference>
<dbReference type="InterPro" id="IPR001087">
    <property type="entry name" value="GDSL"/>
</dbReference>
<keyword evidence="2" id="KW-0378">Hydrolase</keyword>
<evidence type="ECO:0000313" key="4">
    <source>
        <dbReference type="EMBL" id="MQL91782.1"/>
    </source>
</evidence>
<gene>
    <name evidence="4" type="ORF">Taro_024393</name>
</gene>
<dbReference type="OrthoDB" id="1600564at2759"/>
<keyword evidence="3" id="KW-0443">Lipid metabolism</keyword>
<name>A0A843V084_COLES</name>
<evidence type="ECO:0000256" key="1">
    <source>
        <dbReference type="ARBA" id="ARBA00008668"/>
    </source>
</evidence>
<dbReference type="InterPro" id="IPR051058">
    <property type="entry name" value="GDSL_Est/Lipase"/>
</dbReference>
<dbReference type="PANTHER" id="PTHR45648">
    <property type="entry name" value="GDSL LIPASE/ACYLHYDROLASE FAMILY PROTEIN (AFU_ORTHOLOGUE AFUA_4G14700)"/>
    <property type="match status" value="1"/>
</dbReference>
<dbReference type="AlphaFoldDB" id="A0A843V084"/>
<dbReference type="EMBL" id="NMUH01001378">
    <property type="protein sequence ID" value="MQL91782.1"/>
    <property type="molecule type" value="Genomic_DNA"/>
</dbReference>
<proteinExistence type="inferred from homology"/>
<evidence type="ECO:0000313" key="5">
    <source>
        <dbReference type="Proteomes" id="UP000652761"/>
    </source>
</evidence>
<dbReference type="GO" id="GO:0016788">
    <property type="term" value="F:hydrolase activity, acting on ester bonds"/>
    <property type="evidence" value="ECO:0007669"/>
    <property type="project" value="InterPro"/>
</dbReference>
<dbReference type="InterPro" id="IPR036514">
    <property type="entry name" value="SGNH_hydro_sf"/>
</dbReference>
<organism evidence="4 5">
    <name type="scientific">Colocasia esculenta</name>
    <name type="common">Wild taro</name>
    <name type="synonym">Arum esculentum</name>
    <dbReference type="NCBI Taxonomy" id="4460"/>
    <lineage>
        <taxon>Eukaryota</taxon>
        <taxon>Viridiplantae</taxon>
        <taxon>Streptophyta</taxon>
        <taxon>Embryophyta</taxon>
        <taxon>Tracheophyta</taxon>
        <taxon>Spermatophyta</taxon>
        <taxon>Magnoliopsida</taxon>
        <taxon>Liliopsida</taxon>
        <taxon>Araceae</taxon>
        <taxon>Aroideae</taxon>
        <taxon>Colocasieae</taxon>
        <taxon>Colocasia</taxon>
    </lineage>
</organism>
<keyword evidence="5" id="KW-1185">Reference proteome</keyword>
<evidence type="ECO:0000256" key="3">
    <source>
        <dbReference type="ARBA" id="ARBA00022963"/>
    </source>
</evidence>
<evidence type="ECO:0008006" key="6">
    <source>
        <dbReference type="Google" id="ProtNLM"/>
    </source>
</evidence>
<protein>
    <recommendedName>
        <fullName evidence="6">GDSL esterase/lipase</fullName>
    </recommendedName>
</protein>
<sequence>MSMSSFASFWDSVPTFGYGFQRYQIIRGTTGERRGGGPREVPAVFVFGDSVIDVGNNQYLPNSTAKANFPPNGIDFPGGKPTGRFSNGFNIADYVAQCYGFEMSPPAFLSLSKAELKRSICNGINFASAGSGVLNTIGVSLGGLISMDAQLDYFRTSLDGFTPRLCSTTRRVLLSKSIFLLSAASNDLLRFYMSNASKTHDAISKFITSLASKYRSQILETLYSLGARRFAILGLGLNGCTSMRFVGN</sequence>
<comment type="similarity">
    <text evidence="1">Belongs to the 'GDSL' lipolytic enzyme family.</text>
</comment>
<dbReference type="Pfam" id="PF00657">
    <property type="entry name" value="Lipase_GDSL"/>
    <property type="match status" value="1"/>
</dbReference>
<evidence type="ECO:0000256" key="2">
    <source>
        <dbReference type="ARBA" id="ARBA00022801"/>
    </source>
</evidence>
<dbReference type="PANTHER" id="PTHR45648:SF172">
    <property type="entry name" value="(WILD MALAYSIAN BANANA) HYPOTHETICAL PROTEIN"/>
    <property type="match status" value="1"/>
</dbReference>
<accession>A0A843V084</accession>